<sequence>MEIRSAVVGKMTNNAYLLVDAGEGLLIDAADDPVALLALIGDTPVHTIVTTHRHPDHVQALAAMAAHTGARLVAGTPDADAIESATGVTIDQRVWDGDTLRVGNTGLTVVGLVGHTPGSIALIHSPDEGHAHVFSGDSLFPGGVGKTHTPEEFDSLFEGVTSKLFAQLPDDTVVHPGHGDPTTLGHERPHLPTWRERGW</sequence>
<feature type="domain" description="Metallo-beta-lactamase" evidence="2">
    <location>
        <begin position="12"/>
        <end position="178"/>
    </location>
</feature>
<dbReference type="InterPro" id="IPR051453">
    <property type="entry name" value="MBL_Glyoxalase_II"/>
</dbReference>
<feature type="compositionally biased region" description="Basic and acidic residues" evidence="1">
    <location>
        <begin position="185"/>
        <end position="199"/>
    </location>
</feature>
<dbReference type="Gene3D" id="3.60.15.10">
    <property type="entry name" value="Ribonuclease Z/Hydroxyacylglutathione hydrolase-like"/>
    <property type="match status" value="1"/>
</dbReference>
<name>A0A4Q9KFQ5_9ACTN</name>
<dbReference type="Pfam" id="PF00753">
    <property type="entry name" value="Lactamase_B"/>
    <property type="match status" value="1"/>
</dbReference>
<keyword evidence="4" id="KW-1185">Reference proteome</keyword>
<dbReference type="SUPFAM" id="SSF56281">
    <property type="entry name" value="Metallo-hydrolase/oxidoreductase"/>
    <property type="match status" value="1"/>
</dbReference>
<evidence type="ECO:0000259" key="2">
    <source>
        <dbReference type="SMART" id="SM00849"/>
    </source>
</evidence>
<organism evidence="3 4">
    <name type="scientific">Propioniciclava sinopodophylli</name>
    <dbReference type="NCBI Taxonomy" id="1837344"/>
    <lineage>
        <taxon>Bacteria</taxon>
        <taxon>Bacillati</taxon>
        <taxon>Actinomycetota</taxon>
        <taxon>Actinomycetes</taxon>
        <taxon>Propionibacteriales</taxon>
        <taxon>Propionibacteriaceae</taxon>
        <taxon>Propioniciclava</taxon>
    </lineage>
</organism>
<dbReference type="InterPro" id="IPR036866">
    <property type="entry name" value="RibonucZ/Hydroxyglut_hydro"/>
</dbReference>
<evidence type="ECO:0000313" key="3">
    <source>
        <dbReference type="EMBL" id="TBT87249.1"/>
    </source>
</evidence>
<dbReference type="PANTHER" id="PTHR46233:SF1">
    <property type="entry name" value="CONSERVED PROTEIN"/>
    <property type="match status" value="1"/>
</dbReference>
<keyword evidence="3" id="KW-0378">Hydrolase</keyword>
<gene>
    <name evidence="3" type="ORF">ET989_02745</name>
</gene>
<dbReference type="CDD" id="cd06262">
    <property type="entry name" value="metallo-hydrolase-like_MBL-fold"/>
    <property type="match status" value="1"/>
</dbReference>
<evidence type="ECO:0000256" key="1">
    <source>
        <dbReference type="SAM" id="MobiDB-lite"/>
    </source>
</evidence>
<feature type="region of interest" description="Disordered" evidence="1">
    <location>
        <begin position="173"/>
        <end position="199"/>
    </location>
</feature>
<dbReference type="RefSeq" id="WP_131167035.1">
    <property type="nucleotide sequence ID" value="NZ_SDMQ01000002.1"/>
</dbReference>
<accession>A0A4Q9KFQ5</accession>
<dbReference type="PANTHER" id="PTHR46233">
    <property type="entry name" value="HYDROXYACYLGLUTATHIONE HYDROLASE GLOC"/>
    <property type="match status" value="1"/>
</dbReference>
<dbReference type="SMART" id="SM00849">
    <property type="entry name" value="Lactamase_B"/>
    <property type="match status" value="1"/>
</dbReference>
<reference evidence="3 4" key="1">
    <citation type="submission" date="2019-01" db="EMBL/GenBank/DDBJ databases">
        <title>Lactibacter flavus gen. nov., sp. nov., a novel bacterium of the family Propionibacteriaceae isolated from raw milk and dairy products.</title>
        <authorList>
            <person name="Huptas C."/>
            <person name="Wenning M."/>
            <person name="Breitenwieser F."/>
            <person name="Doll E."/>
            <person name="Von Neubeck M."/>
            <person name="Busse H.-J."/>
            <person name="Scherer S."/>
        </authorList>
    </citation>
    <scope>NUCLEOTIDE SEQUENCE [LARGE SCALE GENOMIC DNA]</scope>
    <source>
        <strain evidence="3 4">KCTC 33808</strain>
    </source>
</reference>
<proteinExistence type="predicted"/>
<dbReference type="InterPro" id="IPR001279">
    <property type="entry name" value="Metallo-B-lactamas"/>
</dbReference>
<protein>
    <submittedName>
        <fullName evidence="3">MBL fold metallo-hydrolase</fullName>
    </submittedName>
</protein>
<dbReference type="EMBL" id="SDMQ01000002">
    <property type="protein sequence ID" value="TBT87249.1"/>
    <property type="molecule type" value="Genomic_DNA"/>
</dbReference>
<dbReference type="OrthoDB" id="2971563at2"/>
<comment type="caution">
    <text evidence="3">The sequence shown here is derived from an EMBL/GenBank/DDBJ whole genome shotgun (WGS) entry which is preliminary data.</text>
</comment>
<dbReference type="AlphaFoldDB" id="A0A4Q9KFQ5"/>
<dbReference type="GO" id="GO:0016787">
    <property type="term" value="F:hydrolase activity"/>
    <property type="evidence" value="ECO:0007669"/>
    <property type="project" value="UniProtKB-KW"/>
</dbReference>
<dbReference type="Proteomes" id="UP000292373">
    <property type="component" value="Unassembled WGS sequence"/>
</dbReference>
<evidence type="ECO:0000313" key="4">
    <source>
        <dbReference type="Proteomes" id="UP000292373"/>
    </source>
</evidence>